<organism evidence="1 2">
    <name type="scientific">Caproicibacter fermentans</name>
    <dbReference type="NCBI Taxonomy" id="2576756"/>
    <lineage>
        <taxon>Bacteria</taxon>
        <taxon>Bacillati</taxon>
        <taxon>Bacillota</taxon>
        <taxon>Clostridia</taxon>
        <taxon>Eubacteriales</taxon>
        <taxon>Acutalibacteraceae</taxon>
        <taxon>Caproicibacter</taxon>
    </lineage>
</organism>
<dbReference type="InterPro" id="IPR029039">
    <property type="entry name" value="Flavoprotein-like_sf"/>
</dbReference>
<dbReference type="SUPFAM" id="SSF52218">
    <property type="entry name" value="Flavoproteins"/>
    <property type="match status" value="1"/>
</dbReference>
<dbReference type="EMBL" id="VWXL01000052">
    <property type="protein sequence ID" value="MVB10977.1"/>
    <property type="molecule type" value="Genomic_DNA"/>
</dbReference>
<protein>
    <submittedName>
        <fullName evidence="1">Uncharacterized protein</fullName>
    </submittedName>
</protein>
<dbReference type="AlphaFoldDB" id="A0A6N8HZR8"/>
<proteinExistence type="predicted"/>
<accession>A0A6N8HZR8</accession>
<dbReference type="RefSeq" id="WP_156990347.1">
    <property type="nucleotide sequence ID" value="NZ_VWXL01000052.1"/>
</dbReference>
<dbReference type="OrthoDB" id="1026745at2"/>
<evidence type="ECO:0000313" key="2">
    <source>
        <dbReference type="Proteomes" id="UP000469440"/>
    </source>
</evidence>
<dbReference type="Proteomes" id="UP000469440">
    <property type="component" value="Unassembled WGS sequence"/>
</dbReference>
<keyword evidence="2" id="KW-1185">Reference proteome</keyword>
<dbReference type="Gene3D" id="3.40.50.360">
    <property type="match status" value="1"/>
</dbReference>
<gene>
    <name evidence="1" type="ORF">CAFE_16790</name>
</gene>
<reference evidence="1 2" key="1">
    <citation type="submission" date="2019-09" db="EMBL/GenBank/DDBJ databases">
        <title>Genome sequence of Clostridium sp. EA1.</title>
        <authorList>
            <person name="Poehlein A."/>
            <person name="Bengelsdorf F.R."/>
            <person name="Daniel R."/>
        </authorList>
    </citation>
    <scope>NUCLEOTIDE SEQUENCE [LARGE SCALE GENOMIC DNA]</scope>
    <source>
        <strain evidence="1 2">EA1</strain>
    </source>
</reference>
<sequence length="208" mass="22423">MKIALINASPKLKDSASGVILEELKGLLAEHAVTEYGFHTPALPENTEELANQDALVFAFPLYVDGIPSHLLNCMAGLEESFRKSEHPPTVYAVVNCGFYEGLQNRHALHMMRNWCEKSGLVWGRGVGLGGGGMLPGIANVPAGKGPKKNFSAALKQLAESVGTLSGGEDLFTSPNYPRIAYKTAAEIGWRQQAKANGLATKDLFQKR</sequence>
<comment type="caution">
    <text evidence="1">The sequence shown here is derived from an EMBL/GenBank/DDBJ whole genome shotgun (WGS) entry which is preliminary data.</text>
</comment>
<name>A0A6N8HZR8_9FIRM</name>
<evidence type="ECO:0000313" key="1">
    <source>
        <dbReference type="EMBL" id="MVB10977.1"/>
    </source>
</evidence>